<dbReference type="SUPFAM" id="SSF52218">
    <property type="entry name" value="Flavoproteins"/>
    <property type="match status" value="1"/>
</dbReference>
<proteinExistence type="predicted"/>
<dbReference type="AlphaFoldDB" id="A0A930YT59"/>
<dbReference type="InterPro" id="IPR005025">
    <property type="entry name" value="FMN_Rdtase-like_dom"/>
</dbReference>
<organism evidence="2 3">
    <name type="scientific">Lancefieldella parvula</name>
    <dbReference type="NCBI Taxonomy" id="1382"/>
    <lineage>
        <taxon>Bacteria</taxon>
        <taxon>Bacillati</taxon>
        <taxon>Actinomycetota</taxon>
        <taxon>Coriobacteriia</taxon>
        <taxon>Coriobacteriales</taxon>
        <taxon>Atopobiaceae</taxon>
        <taxon>Lancefieldella</taxon>
    </lineage>
</organism>
<protein>
    <submittedName>
        <fullName evidence="2">NAD(P)H-dependent oxidoreductase</fullName>
    </submittedName>
</protein>
<dbReference type="Gene3D" id="3.40.50.360">
    <property type="match status" value="1"/>
</dbReference>
<reference evidence="2" key="1">
    <citation type="submission" date="2020-04" db="EMBL/GenBank/DDBJ databases">
        <title>Deep metagenomics examines the oral microbiome during advanced dental caries in children, revealing novel taxa and co-occurrences with host molecules.</title>
        <authorList>
            <person name="Baker J.L."/>
            <person name="Morton J.T."/>
            <person name="Dinis M."/>
            <person name="Alvarez R."/>
            <person name="Tran N.C."/>
            <person name="Knight R."/>
            <person name="Edlund A."/>
        </authorList>
    </citation>
    <scope>NUCLEOTIDE SEQUENCE</scope>
    <source>
        <strain evidence="2">JCVI_22A_bin.2</strain>
    </source>
</reference>
<dbReference type="InterPro" id="IPR050712">
    <property type="entry name" value="NAD(P)H-dep_reductase"/>
</dbReference>
<evidence type="ECO:0000313" key="3">
    <source>
        <dbReference type="Proteomes" id="UP000772566"/>
    </source>
</evidence>
<name>A0A930YT59_9ACTN</name>
<dbReference type="InterPro" id="IPR029039">
    <property type="entry name" value="Flavoprotein-like_sf"/>
</dbReference>
<dbReference type="PANTHER" id="PTHR30543">
    <property type="entry name" value="CHROMATE REDUCTASE"/>
    <property type="match status" value="1"/>
</dbReference>
<dbReference type="PANTHER" id="PTHR30543:SF21">
    <property type="entry name" value="NAD(P)H-DEPENDENT FMN REDUCTASE LOT6"/>
    <property type="match status" value="1"/>
</dbReference>
<evidence type="ECO:0000259" key="1">
    <source>
        <dbReference type="Pfam" id="PF03358"/>
    </source>
</evidence>
<comment type="caution">
    <text evidence="2">The sequence shown here is derived from an EMBL/GenBank/DDBJ whole genome shotgun (WGS) entry which is preliminary data.</text>
</comment>
<dbReference type="EMBL" id="JABZGT010000268">
    <property type="protein sequence ID" value="MBF4809480.1"/>
    <property type="molecule type" value="Genomic_DNA"/>
</dbReference>
<dbReference type="Pfam" id="PF03358">
    <property type="entry name" value="FMN_red"/>
    <property type="match status" value="1"/>
</dbReference>
<dbReference type="GO" id="GO:0010181">
    <property type="term" value="F:FMN binding"/>
    <property type="evidence" value="ECO:0007669"/>
    <property type="project" value="TreeGrafter"/>
</dbReference>
<dbReference type="Proteomes" id="UP000772566">
    <property type="component" value="Unassembled WGS sequence"/>
</dbReference>
<dbReference type="GO" id="GO:0005829">
    <property type="term" value="C:cytosol"/>
    <property type="evidence" value="ECO:0007669"/>
    <property type="project" value="TreeGrafter"/>
</dbReference>
<sequence>MKKIVFIIGSGRKNSFNKTLSQVAAKALEGKAEIEVVDVLDVPLLNQDEEFPAPEGVQKVRDAVMAADGVWLFTPEYNYSIPGTVKNILDWLSRPLTSDYEKKSETAIAGKVVTASGVGGKNKTAGSLAVVKQQFLALRTKPVEPFNGFSLPVTAWTEGTWEPEPEVHEAIAQQAEDFLAAL</sequence>
<evidence type="ECO:0000313" key="2">
    <source>
        <dbReference type="EMBL" id="MBF4809480.1"/>
    </source>
</evidence>
<dbReference type="GO" id="GO:0016491">
    <property type="term" value="F:oxidoreductase activity"/>
    <property type="evidence" value="ECO:0007669"/>
    <property type="project" value="InterPro"/>
</dbReference>
<feature type="domain" description="NADPH-dependent FMN reductase-like" evidence="1">
    <location>
        <begin position="3"/>
        <end position="144"/>
    </location>
</feature>
<accession>A0A930YT59</accession>
<gene>
    <name evidence="2" type="ORF">HXK23_04585</name>
</gene>